<keyword evidence="8" id="KW-1185">Reference proteome</keyword>
<dbReference type="InterPro" id="IPR050315">
    <property type="entry name" value="FAD-oxidoreductase_2"/>
</dbReference>
<evidence type="ECO:0000256" key="4">
    <source>
        <dbReference type="ARBA" id="ARBA00023002"/>
    </source>
</evidence>
<evidence type="ECO:0000256" key="1">
    <source>
        <dbReference type="ARBA" id="ARBA00001974"/>
    </source>
</evidence>
<dbReference type="SUPFAM" id="SSF51905">
    <property type="entry name" value="FAD/NAD(P)-binding domain"/>
    <property type="match status" value="1"/>
</dbReference>
<evidence type="ECO:0000256" key="5">
    <source>
        <dbReference type="SAM" id="MobiDB-lite"/>
    </source>
</evidence>
<protein>
    <submittedName>
        <fullName evidence="7">FAD-dependent oxidoreductase</fullName>
    </submittedName>
</protein>
<dbReference type="SUPFAM" id="SSF56425">
    <property type="entry name" value="Succinate dehydrogenase/fumarate reductase flavoprotein, catalytic domain"/>
    <property type="match status" value="1"/>
</dbReference>
<dbReference type="PANTHER" id="PTHR43400:SF10">
    <property type="entry name" value="3-OXOSTEROID 1-DEHYDROGENASE"/>
    <property type="match status" value="1"/>
</dbReference>
<dbReference type="Proteomes" id="UP001202244">
    <property type="component" value="Chromosome"/>
</dbReference>
<dbReference type="PANTHER" id="PTHR43400">
    <property type="entry name" value="FUMARATE REDUCTASE"/>
    <property type="match status" value="1"/>
</dbReference>
<dbReference type="Gene3D" id="3.50.50.60">
    <property type="entry name" value="FAD/NAD(P)-binding domain"/>
    <property type="match status" value="2"/>
</dbReference>
<keyword evidence="4" id="KW-0560">Oxidoreductase</keyword>
<feature type="domain" description="FAD-dependent oxidoreductase 2 FAD-binding" evidence="6">
    <location>
        <begin position="38"/>
        <end position="566"/>
    </location>
</feature>
<gene>
    <name evidence="7" type="ORF">MMF93_22595</name>
</gene>
<evidence type="ECO:0000259" key="6">
    <source>
        <dbReference type="Pfam" id="PF00890"/>
    </source>
</evidence>
<evidence type="ECO:0000256" key="3">
    <source>
        <dbReference type="ARBA" id="ARBA00022827"/>
    </source>
</evidence>
<organism evidence="7 8">
    <name type="scientific">Streptomyces tubbatahanensis</name>
    <dbReference type="NCBI Taxonomy" id="2923272"/>
    <lineage>
        <taxon>Bacteria</taxon>
        <taxon>Bacillati</taxon>
        <taxon>Actinomycetota</taxon>
        <taxon>Actinomycetes</taxon>
        <taxon>Kitasatosporales</taxon>
        <taxon>Streptomycetaceae</taxon>
        <taxon>Streptomyces</taxon>
    </lineage>
</organism>
<dbReference type="InterPro" id="IPR036188">
    <property type="entry name" value="FAD/NAD-bd_sf"/>
</dbReference>
<reference evidence="7 8" key="1">
    <citation type="journal article" date="2023" name="Microbiol. Spectr.">
        <title>Synergy between Genome Mining, Metabolomics, and Bioinformatics Uncovers Antibacterial Chlorinated Carbazole Alkaloids and Their Biosynthetic Gene Cluster from Streptomyces tubbatahanensis sp. nov., a Novel Actinomycete Isolated from Sulu Sea, Philippines.</title>
        <authorList>
            <person name="Tenebro C.P."/>
            <person name="Trono D.J.V.L."/>
            <person name="Balida L.A.P."/>
            <person name="Bayog L.K.A."/>
            <person name="Bruna J.R."/>
            <person name="Sabido E.M."/>
            <person name="Caspe D.P.C."/>
            <person name="de Los Santos E.L.C."/>
            <person name="Saludes J.P."/>
            <person name="Dalisay D.S."/>
        </authorList>
    </citation>
    <scope>NUCLEOTIDE SEQUENCE [LARGE SCALE GENOMIC DNA]</scope>
    <source>
        <strain evidence="7 8">DSD3025</strain>
    </source>
</reference>
<accession>A0ABY3XWQ2</accession>
<name>A0ABY3XWQ2_9ACTN</name>
<dbReference type="EMBL" id="CP093846">
    <property type="protein sequence ID" value="UNS98937.1"/>
    <property type="molecule type" value="Genomic_DNA"/>
</dbReference>
<sequence>MSRMNRVSSGGPAGGRTGEDTRGAHTEASRTETSHTYDVVVIGSGAGGLAAGVTARLRGLSVVVLEKTPLYGGTTALSGGALWIPDSFHLAEAGLGDSRAAGRAYLDATVGDRVPAARKEAYLDQGPRMVREFHDRTDVRFVHTDGYSDYYPERPGGFARGRSIEPEIFDLNRLPAAERALMRRAALPTYGLTLTSYDFRYLNMVARTWAGKRASLRVGLRAARALADGSKPIALGEALIARLRRSLGVLGGHLWLGAPMTRLLTNEAGRVNGVRARHDGRDVTFRARRGVVLASGSFARDQRLRERYLPAPTRAAWSSAPEGNDGDGLREGLRLGAGVDLMEKVWGAPSVVVPGREAPFFLVADRGIPGMAVVDGRGERYVNEAAPYHEFVDAMYAHREKTGAETAPSWLVLDARSKARYLFMGLFPGRPFPRELVRSGFVKKAGTLEELAAGMGVPADRFARTIARFNTFARQGSDADFGRGDSAYDRYYGDPTLLNPNLAPLTKPPYYAVPVVPGDLGTKGGLTTDEHARVLREDGSVLDGLYATGNASAAVMGETYPGPGATIGPAMTFAYAAVGHMTGGAADTARG</sequence>
<keyword evidence="2" id="KW-0285">Flavoprotein</keyword>
<comment type="cofactor">
    <cofactor evidence="1">
        <name>FAD</name>
        <dbReference type="ChEBI" id="CHEBI:57692"/>
    </cofactor>
</comment>
<evidence type="ECO:0000313" key="8">
    <source>
        <dbReference type="Proteomes" id="UP001202244"/>
    </source>
</evidence>
<dbReference type="Pfam" id="PF00890">
    <property type="entry name" value="FAD_binding_2"/>
    <property type="match status" value="1"/>
</dbReference>
<evidence type="ECO:0000256" key="2">
    <source>
        <dbReference type="ARBA" id="ARBA00022630"/>
    </source>
</evidence>
<evidence type="ECO:0000313" key="7">
    <source>
        <dbReference type="EMBL" id="UNS98937.1"/>
    </source>
</evidence>
<feature type="region of interest" description="Disordered" evidence="5">
    <location>
        <begin position="1"/>
        <end position="32"/>
    </location>
</feature>
<dbReference type="InterPro" id="IPR003953">
    <property type="entry name" value="FAD-dep_OxRdtase_2_FAD-bd"/>
</dbReference>
<proteinExistence type="predicted"/>
<dbReference type="InterPro" id="IPR027477">
    <property type="entry name" value="Succ_DH/fumarate_Rdtase_cat_sf"/>
</dbReference>
<keyword evidence="3" id="KW-0274">FAD</keyword>
<dbReference type="RefSeq" id="WP_242754323.1">
    <property type="nucleotide sequence ID" value="NZ_CP093846.1"/>
</dbReference>
<feature type="compositionally biased region" description="Basic and acidic residues" evidence="5">
    <location>
        <begin position="17"/>
        <end position="32"/>
    </location>
</feature>